<organism evidence="1 2">
    <name type="scientific">Microcystis aeruginosa (strain NIES-843 / IAM M-2473)</name>
    <dbReference type="NCBI Taxonomy" id="449447"/>
    <lineage>
        <taxon>Bacteria</taxon>
        <taxon>Bacillati</taxon>
        <taxon>Cyanobacteriota</taxon>
        <taxon>Cyanophyceae</taxon>
        <taxon>Oscillatoriophycideae</taxon>
        <taxon>Chroococcales</taxon>
        <taxon>Microcystaceae</taxon>
        <taxon>Microcystis</taxon>
    </lineage>
</organism>
<name>B0JX74_MICAN</name>
<sequence length="57" mass="6683">MWLFSRNRCKILRESSFKTLRLHRPASCRGEAFGQSPIGETVDFLTECFARTFCRKP</sequence>
<evidence type="ECO:0000313" key="1">
    <source>
        <dbReference type="EMBL" id="BAG04961.1"/>
    </source>
</evidence>
<protein>
    <submittedName>
        <fullName evidence="1">Uncharacterized protein</fullName>
    </submittedName>
</protein>
<dbReference type="HOGENOM" id="CLU_2991687_0_0_3"/>
<dbReference type="PaxDb" id="449447-MAE_51390"/>
<keyword evidence="2" id="KW-1185">Reference proteome</keyword>
<evidence type="ECO:0000313" key="2">
    <source>
        <dbReference type="Proteomes" id="UP000001510"/>
    </source>
</evidence>
<reference evidence="1 2" key="1">
    <citation type="journal article" date="2007" name="DNA Res.">
        <title>Complete genomic structure of the bloom-forming toxic cyanobacterium Microcystis aeruginosa NIES-843.</title>
        <authorList>
            <person name="Kaneko T."/>
            <person name="Nakajima N."/>
            <person name="Okamoto S."/>
            <person name="Suzuki I."/>
            <person name="Tanabe Y."/>
            <person name="Tamaoki M."/>
            <person name="Nakamura Y."/>
            <person name="Kasai F."/>
            <person name="Watanabe A."/>
            <person name="Kawashima K."/>
            <person name="Kishida Y."/>
            <person name="Ono A."/>
            <person name="Shimizu Y."/>
            <person name="Takahashi C."/>
            <person name="Minami C."/>
            <person name="Fujishiro T."/>
            <person name="Kohara M."/>
            <person name="Katoh M."/>
            <person name="Nakazaki N."/>
            <person name="Nakayama S."/>
            <person name="Yamada M."/>
            <person name="Tabata S."/>
            <person name="Watanabe M.M."/>
        </authorList>
    </citation>
    <scope>NUCLEOTIDE SEQUENCE [LARGE SCALE GENOMIC DNA]</scope>
    <source>
        <strain evidence="2">NIES-843 / IAM M-247</strain>
    </source>
</reference>
<dbReference type="EMBL" id="AP009552">
    <property type="protein sequence ID" value="BAG04961.1"/>
    <property type="molecule type" value="Genomic_DNA"/>
</dbReference>
<dbReference type="Proteomes" id="UP000001510">
    <property type="component" value="Chromosome"/>
</dbReference>
<dbReference type="AlphaFoldDB" id="B0JX74"/>
<dbReference type="KEGG" id="mar:MAE_51390"/>
<dbReference type="EnsemblBacteria" id="BAG04961">
    <property type="protein sequence ID" value="BAG04961"/>
    <property type="gene ID" value="MAE_51390"/>
</dbReference>
<gene>
    <name evidence="1" type="ordered locus">MAE_51390</name>
</gene>
<proteinExistence type="predicted"/>
<accession>B0JX74</accession>